<comment type="cofactor">
    <cofactor evidence="9">
        <name>NAD(+)</name>
        <dbReference type="ChEBI" id="CHEBI:57540"/>
    </cofactor>
    <text evidence="9">Binds 1 NAD(+) per subunit.</text>
</comment>
<dbReference type="InterPro" id="IPR036291">
    <property type="entry name" value="NAD(P)-bd_dom_sf"/>
</dbReference>
<evidence type="ECO:0000256" key="4">
    <source>
        <dbReference type="ARBA" id="ARBA00022801"/>
    </source>
</evidence>
<dbReference type="EMBL" id="JBHTAI010000010">
    <property type="protein sequence ID" value="MFC7150258.1"/>
    <property type="molecule type" value="Genomic_DNA"/>
</dbReference>
<evidence type="ECO:0000259" key="10">
    <source>
        <dbReference type="Pfam" id="PF11975"/>
    </source>
</evidence>
<evidence type="ECO:0000256" key="1">
    <source>
        <dbReference type="ARBA" id="ARBA00001936"/>
    </source>
</evidence>
<dbReference type="InterPro" id="IPR001088">
    <property type="entry name" value="Glyco_hydro_4"/>
</dbReference>
<name>A0ABW2FB21_9BACL</name>
<reference evidence="12" key="1">
    <citation type="journal article" date="2019" name="Int. J. Syst. Evol. Microbiol.">
        <title>The Global Catalogue of Microorganisms (GCM) 10K type strain sequencing project: providing services to taxonomists for standard genome sequencing and annotation.</title>
        <authorList>
            <consortium name="The Broad Institute Genomics Platform"/>
            <consortium name="The Broad Institute Genome Sequencing Center for Infectious Disease"/>
            <person name="Wu L."/>
            <person name="Ma J."/>
        </authorList>
    </citation>
    <scope>NUCLEOTIDE SEQUENCE [LARGE SCALE GENOMIC DNA]</scope>
    <source>
        <strain evidence="12">KCTC 12907</strain>
    </source>
</reference>
<evidence type="ECO:0000256" key="5">
    <source>
        <dbReference type="ARBA" id="ARBA00023027"/>
    </source>
</evidence>
<sequence length="450" mass="50934">MKIVIIGAGSGFGSRLSIDIMSMESLRDATICLCDVHEERLKKITDYVRNTIEKYKLPTKVESSTDRTRLLPGADFVITSVSVGGGAYYGFPYNLEIEIPRKYGIEQTVGDTYSVGAAFRLMRTAPVQLQICRDMEKYCPDAYLLNHTNPMVGLTMIHSLASSIKNVGICHGVQHTSSEITKFIGLKDEDVTYKVAGINHLSWFLEYQRADTGEDLYPLLRQTLAHPSTDEQIEFLKNESVRVEVIRKFGYFPTESNVHDSEYMPYFRRNAELMKHYHLKPRDPVREALEVHEREWLRDGIDGEAQLTGELKKSSEYTSGIMDGIVTDRPFRFIGNVMNNGLITNLPSKLCVEVPCFADRHGINASVVGNLPTHLAGLNHANAVCVQLTVESILERNKEKAFYAVALDPNAASVVSLDNIRKMFDEMWEAEGDLLEWYWKDNVNERYALN</sequence>
<dbReference type="InterPro" id="IPR022616">
    <property type="entry name" value="Glyco_hydro_4_C"/>
</dbReference>
<dbReference type="InterPro" id="IPR053715">
    <property type="entry name" value="GH4_Enzyme_sf"/>
</dbReference>
<dbReference type="Pfam" id="PF02056">
    <property type="entry name" value="Glyco_hydro_4"/>
    <property type="match status" value="1"/>
</dbReference>
<keyword evidence="3" id="KW-0479">Metal-binding</keyword>
<keyword evidence="6" id="KW-0464">Manganese</keyword>
<gene>
    <name evidence="11" type="ORF">ACFQMJ_17155</name>
</gene>
<dbReference type="SUPFAM" id="SSF56327">
    <property type="entry name" value="LDH C-terminal domain-like"/>
    <property type="match status" value="1"/>
</dbReference>
<dbReference type="Pfam" id="PF11975">
    <property type="entry name" value="Glyco_hydro_4C"/>
    <property type="match status" value="1"/>
</dbReference>
<feature type="domain" description="Glycosyl hydrolase family 4 C-terminal" evidence="10">
    <location>
        <begin position="195"/>
        <end position="410"/>
    </location>
</feature>
<evidence type="ECO:0000256" key="7">
    <source>
        <dbReference type="ARBA" id="ARBA00023277"/>
    </source>
</evidence>
<dbReference type="PROSITE" id="PS01324">
    <property type="entry name" value="GLYCOSYL_HYDROL_F4"/>
    <property type="match status" value="1"/>
</dbReference>
<comment type="similarity">
    <text evidence="2 9">Belongs to the glycosyl hydrolase 4 family.</text>
</comment>
<dbReference type="SUPFAM" id="SSF51735">
    <property type="entry name" value="NAD(P)-binding Rossmann-fold domains"/>
    <property type="match status" value="1"/>
</dbReference>
<dbReference type="InterPro" id="IPR015955">
    <property type="entry name" value="Lactate_DH/Glyco_Ohase_4_C"/>
</dbReference>
<accession>A0ABW2FB21</accession>
<evidence type="ECO:0000256" key="6">
    <source>
        <dbReference type="ARBA" id="ARBA00023211"/>
    </source>
</evidence>
<dbReference type="InterPro" id="IPR019802">
    <property type="entry name" value="GlycHydrolase_4_CS"/>
</dbReference>
<evidence type="ECO:0000256" key="2">
    <source>
        <dbReference type="ARBA" id="ARBA00010141"/>
    </source>
</evidence>
<keyword evidence="7" id="KW-0119">Carbohydrate metabolism</keyword>
<dbReference type="PANTHER" id="PTHR32092">
    <property type="entry name" value="6-PHOSPHO-BETA-GLUCOSIDASE-RELATED"/>
    <property type="match status" value="1"/>
</dbReference>
<organism evidence="11 12">
    <name type="scientific">Cohnella cellulosilytica</name>
    <dbReference type="NCBI Taxonomy" id="986710"/>
    <lineage>
        <taxon>Bacteria</taxon>
        <taxon>Bacillati</taxon>
        <taxon>Bacillota</taxon>
        <taxon>Bacilli</taxon>
        <taxon>Bacillales</taxon>
        <taxon>Paenibacillaceae</taxon>
        <taxon>Cohnella</taxon>
    </lineage>
</organism>
<evidence type="ECO:0000256" key="9">
    <source>
        <dbReference type="RuleBase" id="RU361152"/>
    </source>
</evidence>
<keyword evidence="12" id="KW-1185">Reference proteome</keyword>
<keyword evidence="8 9" id="KW-0326">Glycosidase</keyword>
<dbReference type="PRINTS" id="PR00732">
    <property type="entry name" value="GLHYDRLASE4"/>
</dbReference>
<keyword evidence="5 9" id="KW-0520">NAD</keyword>
<evidence type="ECO:0000256" key="8">
    <source>
        <dbReference type="ARBA" id="ARBA00023295"/>
    </source>
</evidence>
<dbReference type="PANTHER" id="PTHR32092:SF6">
    <property type="entry name" value="ALPHA-GALACTOSIDASE"/>
    <property type="match status" value="1"/>
</dbReference>
<dbReference type="RefSeq" id="WP_378045871.1">
    <property type="nucleotide sequence ID" value="NZ_JBHMDN010000008.1"/>
</dbReference>
<dbReference type="Proteomes" id="UP001596378">
    <property type="component" value="Unassembled WGS sequence"/>
</dbReference>
<comment type="caution">
    <text evidence="11">The sequence shown here is derived from an EMBL/GenBank/DDBJ whole genome shotgun (WGS) entry which is preliminary data.</text>
</comment>
<evidence type="ECO:0000313" key="11">
    <source>
        <dbReference type="EMBL" id="MFC7150258.1"/>
    </source>
</evidence>
<proteinExistence type="inferred from homology"/>
<evidence type="ECO:0000313" key="12">
    <source>
        <dbReference type="Proteomes" id="UP001596378"/>
    </source>
</evidence>
<protein>
    <submittedName>
        <fullName evidence="11">Alpha-glucosidase/alpha-galactosidase</fullName>
    </submittedName>
</protein>
<comment type="cofactor">
    <cofactor evidence="1">
        <name>Mn(2+)</name>
        <dbReference type="ChEBI" id="CHEBI:29035"/>
    </cofactor>
</comment>
<keyword evidence="4 9" id="KW-0378">Hydrolase</keyword>
<evidence type="ECO:0000256" key="3">
    <source>
        <dbReference type="ARBA" id="ARBA00022723"/>
    </source>
</evidence>
<dbReference type="Gene3D" id="3.90.1820.10">
    <property type="entry name" value="AglA-like glucosidase"/>
    <property type="match status" value="1"/>
</dbReference>